<dbReference type="PANTHER" id="PTHR33908">
    <property type="entry name" value="MANNOSYLTRANSFERASE YKCB-RELATED"/>
    <property type="match status" value="1"/>
</dbReference>
<evidence type="ECO:0000256" key="5">
    <source>
        <dbReference type="ARBA" id="ARBA00022692"/>
    </source>
</evidence>
<comment type="subcellular location">
    <subcellularLocation>
        <location evidence="1">Cell membrane</location>
        <topology evidence="1">Multi-pass membrane protein</topology>
    </subcellularLocation>
</comment>
<dbReference type="GO" id="GO:0005886">
    <property type="term" value="C:plasma membrane"/>
    <property type="evidence" value="ECO:0007669"/>
    <property type="project" value="UniProtKB-SubCell"/>
</dbReference>
<dbReference type="GO" id="GO:0009103">
    <property type="term" value="P:lipopolysaccharide biosynthetic process"/>
    <property type="evidence" value="ECO:0007669"/>
    <property type="project" value="UniProtKB-ARBA"/>
</dbReference>
<proteinExistence type="predicted"/>
<dbReference type="KEGG" id="mri:Mal4_20290"/>
<feature type="transmembrane region" description="Helical" evidence="8">
    <location>
        <begin position="136"/>
        <end position="154"/>
    </location>
</feature>
<dbReference type="Proteomes" id="UP000320496">
    <property type="component" value="Chromosome"/>
</dbReference>
<dbReference type="Pfam" id="PF13231">
    <property type="entry name" value="PMT_2"/>
    <property type="match status" value="1"/>
</dbReference>
<feature type="transmembrane region" description="Helical" evidence="8">
    <location>
        <begin position="396"/>
        <end position="416"/>
    </location>
</feature>
<gene>
    <name evidence="10" type="ORF">Mal4_20290</name>
</gene>
<keyword evidence="2" id="KW-1003">Cell membrane</keyword>
<feature type="domain" description="Glycosyltransferase RgtA/B/C/D-like" evidence="9">
    <location>
        <begin position="114"/>
        <end position="222"/>
    </location>
</feature>
<keyword evidence="3" id="KW-0328">Glycosyltransferase</keyword>
<accession>A0A517Z5H1</accession>
<evidence type="ECO:0000256" key="2">
    <source>
        <dbReference type="ARBA" id="ARBA00022475"/>
    </source>
</evidence>
<feature type="transmembrane region" description="Helical" evidence="8">
    <location>
        <begin position="166"/>
        <end position="183"/>
    </location>
</feature>
<sequence length="582" mass="64111">MVSRSITARMSVVCAVVVHVLLLVWGIMSHSPVVDEVGHLSAGIIHWQTGDYRPYRVNPPLVRAIAVIPVLPLLGDTPVPHSPPIWDGDRTEFRDGLSLLQRAGDRYLLMIRLARLMCLPFSVLGLVMTWRWSSELYGALPGAAAAWLWCFSPTVLGHGALITPDVPAAALLVTTMFILWRWWKSPRFDLSVQLGLVLGLALSMKYTSLVALPVAGTAAVIAAARCPDWSGRQRIGSQFLVWCLLSVVVVNAVYGFRGSLVRLGDYRFVSAAFTGGAGQTSVYVTGNRFRDRALSSIPVPLPKEYLAGIDLQQRDFESHLRSYLRGEWRQGGWWYYYLYCFLVKVPVGTLVLLLLAVLGSATGRRLRTGELFVLAPALLVIAIASAKYGFSHHFRYVLPALPFLLIFSSKAVVTVPGRRVLRMVSRSAVVLSICASLAVAPHWLSFFNILVGGPSYGRYHLLNSNVDWGQDLLFLREWIESTGGREPIALAYFGLCDPALLGINAVPAEDFCGGRGVEPRYIAVSANLLHGGTSAMWLGGREYRVGGEEFVCLRDQEPAARAGYSILIFDRTRLENDGRSTH</sequence>
<dbReference type="AlphaFoldDB" id="A0A517Z5H1"/>
<feature type="transmembrane region" description="Helical" evidence="8">
    <location>
        <begin position="6"/>
        <end position="27"/>
    </location>
</feature>
<name>A0A517Z5H1_9PLAN</name>
<evidence type="ECO:0000259" key="9">
    <source>
        <dbReference type="Pfam" id="PF13231"/>
    </source>
</evidence>
<reference evidence="10 11" key="1">
    <citation type="submission" date="2019-02" db="EMBL/GenBank/DDBJ databases">
        <title>Deep-cultivation of Planctomycetes and their phenomic and genomic characterization uncovers novel biology.</title>
        <authorList>
            <person name="Wiegand S."/>
            <person name="Jogler M."/>
            <person name="Boedeker C."/>
            <person name="Pinto D."/>
            <person name="Vollmers J."/>
            <person name="Rivas-Marin E."/>
            <person name="Kohn T."/>
            <person name="Peeters S.H."/>
            <person name="Heuer A."/>
            <person name="Rast P."/>
            <person name="Oberbeckmann S."/>
            <person name="Bunk B."/>
            <person name="Jeske O."/>
            <person name="Meyerdierks A."/>
            <person name="Storesund J.E."/>
            <person name="Kallscheuer N."/>
            <person name="Luecker S."/>
            <person name="Lage O.M."/>
            <person name="Pohl T."/>
            <person name="Merkel B.J."/>
            <person name="Hornburger P."/>
            <person name="Mueller R.-W."/>
            <person name="Bruemmer F."/>
            <person name="Labrenz M."/>
            <person name="Spormann A.M."/>
            <person name="Op den Camp H."/>
            <person name="Overmann J."/>
            <person name="Amann R."/>
            <person name="Jetten M.S.M."/>
            <person name="Mascher T."/>
            <person name="Medema M.H."/>
            <person name="Devos D.P."/>
            <person name="Kaster A.-K."/>
            <person name="Ovreas L."/>
            <person name="Rohde M."/>
            <person name="Galperin M.Y."/>
            <person name="Jogler C."/>
        </authorList>
    </citation>
    <scope>NUCLEOTIDE SEQUENCE [LARGE SCALE GENOMIC DNA]</scope>
    <source>
        <strain evidence="10 11">Mal4</strain>
    </source>
</reference>
<protein>
    <recommendedName>
        <fullName evidence="9">Glycosyltransferase RgtA/B/C/D-like domain-containing protein</fullName>
    </recommendedName>
</protein>
<feature type="transmembrane region" description="Helical" evidence="8">
    <location>
        <begin position="334"/>
        <end position="359"/>
    </location>
</feature>
<evidence type="ECO:0000256" key="1">
    <source>
        <dbReference type="ARBA" id="ARBA00004651"/>
    </source>
</evidence>
<evidence type="ECO:0000256" key="7">
    <source>
        <dbReference type="ARBA" id="ARBA00023136"/>
    </source>
</evidence>
<dbReference type="InterPro" id="IPR050297">
    <property type="entry name" value="LipidA_mod_glycosyltrf_83"/>
</dbReference>
<keyword evidence="5 8" id="KW-0812">Transmembrane</keyword>
<keyword evidence="6 8" id="KW-1133">Transmembrane helix</keyword>
<evidence type="ECO:0000313" key="11">
    <source>
        <dbReference type="Proteomes" id="UP000320496"/>
    </source>
</evidence>
<feature type="transmembrane region" description="Helical" evidence="8">
    <location>
        <begin position="428"/>
        <end position="451"/>
    </location>
</feature>
<evidence type="ECO:0000256" key="3">
    <source>
        <dbReference type="ARBA" id="ARBA00022676"/>
    </source>
</evidence>
<dbReference type="InterPro" id="IPR038731">
    <property type="entry name" value="RgtA/B/C-like"/>
</dbReference>
<organism evidence="10 11">
    <name type="scientific">Maioricimonas rarisocia</name>
    <dbReference type="NCBI Taxonomy" id="2528026"/>
    <lineage>
        <taxon>Bacteria</taxon>
        <taxon>Pseudomonadati</taxon>
        <taxon>Planctomycetota</taxon>
        <taxon>Planctomycetia</taxon>
        <taxon>Planctomycetales</taxon>
        <taxon>Planctomycetaceae</taxon>
        <taxon>Maioricimonas</taxon>
    </lineage>
</organism>
<dbReference type="GO" id="GO:0016763">
    <property type="term" value="F:pentosyltransferase activity"/>
    <property type="evidence" value="ECO:0007669"/>
    <property type="project" value="TreeGrafter"/>
</dbReference>
<dbReference type="EMBL" id="CP036275">
    <property type="protein sequence ID" value="QDU37713.1"/>
    <property type="molecule type" value="Genomic_DNA"/>
</dbReference>
<keyword evidence="7 8" id="KW-0472">Membrane</keyword>
<feature type="transmembrane region" description="Helical" evidence="8">
    <location>
        <begin position="371"/>
        <end position="390"/>
    </location>
</feature>
<evidence type="ECO:0000256" key="4">
    <source>
        <dbReference type="ARBA" id="ARBA00022679"/>
    </source>
</evidence>
<feature type="transmembrane region" description="Helical" evidence="8">
    <location>
        <begin position="107"/>
        <end position="130"/>
    </location>
</feature>
<keyword evidence="4" id="KW-0808">Transferase</keyword>
<evidence type="ECO:0000256" key="8">
    <source>
        <dbReference type="SAM" id="Phobius"/>
    </source>
</evidence>
<keyword evidence="11" id="KW-1185">Reference proteome</keyword>
<dbReference type="PANTHER" id="PTHR33908:SF11">
    <property type="entry name" value="MEMBRANE PROTEIN"/>
    <property type="match status" value="1"/>
</dbReference>
<evidence type="ECO:0000313" key="10">
    <source>
        <dbReference type="EMBL" id="QDU37713.1"/>
    </source>
</evidence>
<feature type="transmembrane region" description="Helical" evidence="8">
    <location>
        <begin position="235"/>
        <end position="256"/>
    </location>
</feature>
<dbReference type="OrthoDB" id="224989at2"/>
<evidence type="ECO:0000256" key="6">
    <source>
        <dbReference type="ARBA" id="ARBA00022989"/>
    </source>
</evidence>